<reference evidence="1 2" key="1">
    <citation type="submission" date="2019-03" db="EMBL/GenBank/DDBJ databases">
        <title>Single cell metagenomics reveals metabolic interactions within the superorganism composed of flagellate Streblomastix strix and complex community of Bacteroidetes bacteria on its surface.</title>
        <authorList>
            <person name="Treitli S.C."/>
            <person name="Kolisko M."/>
            <person name="Husnik F."/>
            <person name="Keeling P."/>
            <person name="Hampl V."/>
        </authorList>
    </citation>
    <scope>NUCLEOTIDE SEQUENCE [LARGE SCALE GENOMIC DNA]</scope>
    <source>
        <strain evidence="1">ST1C</strain>
    </source>
</reference>
<protein>
    <submittedName>
        <fullName evidence="1">Uncharacterized protein</fullName>
    </submittedName>
</protein>
<evidence type="ECO:0000313" key="1">
    <source>
        <dbReference type="EMBL" id="KAA6360942.1"/>
    </source>
</evidence>
<proteinExistence type="predicted"/>
<comment type="caution">
    <text evidence="1">The sequence shown here is derived from an EMBL/GenBank/DDBJ whole genome shotgun (WGS) entry which is preliminary data.</text>
</comment>
<dbReference type="Proteomes" id="UP000324800">
    <property type="component" value="Unassembled WGS sequence"/>
</dbReference>
<dbReference type="AlphaFoldDB" id="A0A5J4TSS8"/>
<name>A0A5J4TSS8_9EUKA</name>
<gene>
    <name evidence="1" type="ORF">EZS28_043532</name>
</gene>
<evidence type="ECO:0000313" key="2">
    <source>
        <dbReference type="Proteomes" id="UP000324800"/>
    </source>
</evidence>
<accession>A0A5J4TSS8</accession>
<sequence>MLRSEYATSTNGNEIQKQRLGAVIWIDLPFFSENKEREKLFRQLLQARGLSFNAVDRVISNWSNSQRTHISGLTLLAGYLMRIHQQLDYLLNLEQPYVFVANYLEVAINQKCSDNSVKSQRYTLALLLKFIGYSEQQIHSDLVIQLMRKIRMRFRQTDREKQIQDLDILLNYIKSQVPLLEQSLLTIQQRSTIIATLAIALIVTKLAELHGAILHSTSDNEYIIQTTILKSPQDSGYFFSIRSILLSLLENHYFSQITGIQQKWLKDVLILNGGL</sequence>
<organism evidence="1 2">
    <name type="scientific">Streblomastix strix</name>
    <dbReference type="NCBI Taxonomy" id="222440"/>
    <lineage>
        <taxon>Eukaryota</taxon>
        <taxon>Metamonada</taxon>
        <taxon>Preaxostyla</taxon>
        <taxon>Oxymonadida</taxon>
        <taxon>Streblomastigidae</taxon>
        <taxon>Streblomastix</taxon>
    </lineage>
</organism>
<dbReference type="EMBL" id="SNRW01026241">
    <property type="protein sequence ID" value="KAA6360942.1"/>
    <property type="molecule type" value="Genomic_DNA"/>
</dbReference>